<gene>
    <name evidence="1" type="ORF">EI555_012627</name>
</gene>
<dbReference type="GO" id="GO:0003735">
    <property type="term" value="F:structural constituent of ribosome"/>
    <property type="evidence" value="ECO:0007669"/>
    <property type="project" value="InterPro"/>
</dbReference>
<comment type="caution">
    <text evidence="1">The sequence shown here is derived from an EMBL/GenBank/DDBJ whole genome shotgun (WGS) entry which is preliminary data.</text>
</comment>
<organism evidence="1 2">
    <name type="scientific">Monodon monoceros</name>
    <name type="common">Narwhal</name>
    <name type="synonym">Ceratodon monodon</name>
    <dbReference type="NCBI Taxonomy" id="40151"/>
    <lineage>
        <taxon>Eukaryota</taxon>
        <taxon>Metazoa</taxon>
        <taxon>Chordata</taxon>
        <taxon>Craniata</taxon>
        <taxon>Vertebrata</taxon>
        <taxon>Euteleostomi</taxon>
        <taxon>Mammalia</taxon>
        <taxon>Eutheria</taxon>
        <taxon>Laurasiatheria</taxon>
        <taxon>Artiodactyla</taxon>
        <taxon>Whippomorpha</taxon>
        <taxon>Cetacea</taxon>
        <taxon>Odontoceti</taxon>
        <taxon>Monodontidae</taxon>
        <taxon>Monodon</taxon>
    </lineage>
</organism>
<protein>
    <submittedName>
        <fullName evidence="1">Uncharacterized protein</fullName>
    </submittedName>
</protein>
<dbReference type="EMBL" id="RWIC01000701">
    <property type="protein sequence ID" value="TKC40855.1"/>
    <property type="molecule type" value="Genomic_DNA"/>
</dbReference>
<accession>A0A4U1EVR4</accession>
<name>A0A4U1EVR4_MONMO</name>
<dbReference type="GO" id="GO:0005763">
    <property type="term" value="C:mitochondrial small ribosomal subunit"/>
    <property type="evidence" value="ECO:0007669"/>
    <property type="project" value="InterPro"/>
</dbReference>
<evidence type="ECO:0000313" key="1">
    <source>
        <dbReference type="EMBL" id="TKC40855.1"/>
    </source>
</evidence>
<dbReference type="GO" id="GO:0032543">
    <property type="term" value="P:mitochondrial translation"/>
    <property type="evidence" value="ECO:0007669"/>
    <property type="project" value="TreeGrafter"/>
</dbReference>
<reference evidence="2" key="1">
    <citation type="journal article" date="2019" name="IScience">
        <title>Narwhal Genome Reveals Long-Term Low Genetic Diversity despite Current Large Abundance Size.</title>
        <authorList>
            <person name="Westbury M.V."/>
            <person name="Petersen B."/>
            <person name="Garde E."/>
            <person name="Heide-Jorgensen M.P."/>
            <person name="Lorenzen E.D."/>
        </authorList>
    </citation>
    <scope>NUCLEOTIDE SEQUENCE [LARGE SCALE GENOMIC DNA]</scope>
</reference>
<dbReference type="InterPro" id="IPR039193">
    <property type="entry name" value="Ribosomal_uS17m_metazoa"/>
</dbReference>
<dbReference type="Gene3D" id="2.40.50.140">
    <property type="entry name" value="Nucleic acid-binding proteins"/>
    <property type="match status" value="1"/>
</dbReference>
<dbReference type="PANTHER" id="PTHR24088">
    <property type="entry name" value="28S RIBOSOMAL PROTEIN S17, MITOCHONDRIAL"/>
    <property type="match status" value="1"/>
</dbReference>
<dbReference type="InterPro" id="IPR012340">
    <property type="entry name" value="NA-bd_OB-fold"/>
</dbReference>
<dbReference type="AlphaFoldDB" id="A0A4U1EVR4"/>
<dbReference type="Proteomes" id="UP000308365">
    <property type="component" value="Unassembled WGS sequence"/>
</dbReference>
<sequence>MSIARSSVHAKCCHGTATQTTAEVTVTRLVLDPCLLEDQYLNKRKTYFAHDALQQCTVGVLCFSELYLSREQSMWSVNWLRPFSRSSDRKALCRNHLDLESLVSLETTHLSKNLEELDLSSTQ</sequence>
<evidence type="ECO:0000313" key="2">
    <source>
        <dbReference type="Proteomes" id="UP000308365"/>
    </source>
</evidence>
<dbReference type="PANTHER" id="PTHR24088:SF0">
    <property type="entry name" value="SMALL RIBOSOMAL SUBUNIT PROTEIN US17M"/>
    <property type="match status" value="1"/>
</dbReference>
<proteinExistence type="predicted"/>